<reference evidence="3 4" key="1">
    <citation type="submission" date="2021-03" db="EMBL/GenBank/DDBJ databases">
        <title>Genomic Encyclopedia of Type Strains, Phase IV (KMG-IV): sequencing the most valuable type-strain genomes for metagenomic binning, comparative biology and taxonomic classification.</title>
        <authorList>
            <person name="Goeker M."/>
        </authorList>
    </citation>
    <scope>NUCLEOTIDE SEQUENCE [LARGE SCALE GENOMIC DNA]</scope>
    <source>
        <strain evidence="3 4">DSM 14349</strain>
    </source>
</reference>
<dbReference type="Gene3D" id="3.60.21.10">
    <property type="match status" value="1"/>
</dbReference>
<keyword evidence="4" id="KW-1185">Reference proteome</keyword>
<comment type="caution">
    <text evidence="3">The sequence shown here is derived from an EMBL/GenBank/DDBJ whole genome shotgun (WGS) entry which is preliminary data.</text>
</comment>
<dbReference type="Pfam" id="PF00149">
    <property type="entry name" value="Metallophos"/>
    <property type="match status" value="1"/>
</dbReference>
<evidence type="ECO:0000313" key="4">
    <source>
        <dbReference type="Proteomes" id="UP001519272"/>
    </source>
</evidence>
<gene>
    <name evidence="3" type="ORF">J2Z32_002415</name>
</gene>
<dbReference type="Proteomes" id="UP001519272">
    <property type="component" value="Unassembled WGS sequence"/>
</dbReference>
<sequence>MNNIDRNRLKEGLGIKQNEDPFAAFEKNPSTSILSRIGKRMQTPEMVRRAIENDSKPILKNISKKILTPELCLLALKKNGSDIQYVPKEWCDQSMYIAAVSSCSFMLKDFPDEVKDYEVCESAVRNDLSVNASQCALQYVPIGLLKGENGRRLCETAVNSNGLAILHVPENFITNEMAHSAIINSITKGYKYLFGDIVIERDASDWPVGHIPRKFLSQKLVNISVKMFPASLLCVPLKYVSEELCINMVNLNGLYLKYVPLEYKQSEAIIDAALSDSPLALKYVPNEKRTKARCLDAIKRDPNVLISWFPNEIHVEYEASIGVNDSSSIIVSEVPVKLSTPKLPNEKSISVMDNNKVIVHHSALEENTLLKTIYYVSDIHLEHQLKLYGKEVDKVKNSVRRKVSQLVSSVPSNDQGILLIAGDVADSVKLERIFYESLRDLWHGQIISILGNHELWDDNPIGTKENRAIDEIIDDYRQTIQDSNNTVMLENELLIVYKRQQTVRIDEKTLIEADAEELAELCKESSLIILAGIAFSGLNPCYNASMGLYRSTVSIEEDIERSKRFREVYNKVLACADSQHVIILTHTPMQDWSNDKYNPNWIYVSGHTHQNSLVRLDDGTTVLSDNQIGYIRKRWQLKGFTVRGRYDPFEDWVDGVYSITRQEYADFNQGHGINMKGFKQKGNIFVLKRAGMYMFVLQDQRLYLLAGGHIRILEHDINYYYNNMTFYYEQVKASFAPYRSILQIISNELQVFGGSGLIHGCIVDIDFYNHIYLNPYDGKIVPYFAEDMTNKIIFKDMETMLKTSPVRPKNSTGSPLLEQYKLAYSNGQTPILASQSKNSNITLATVPEIVLDTSMYEPSRIMRSIQYIFDQNVIRVWKDSILSTNFEEHTLIFNNEESHLIGYIRD</sequence>
<feature type="domain" description="DUF4116" evidence="2">
    <location>
        <begin position="242"/>
        <end position="287"/>
    </location>
</feature>
<dbReference type="RefSeq" id="WP_210089386.1">
    <property type="nucleotide sequence ID" value="NZ_JAGGKG010000010.1"/>
</dbReference>
<organism evidence="3 4">
    <name type="scientific">Paenibacillus turicensis</name>
    <dbReference type="NCBI Taxonomy" id="160487"/>
    <lineage>
        <taxon>Bacteria</taxon>
        <taxon>Bacillati</taxon>
        <taxon>Bacillota</taxon>
        <taxon>Bacilli</taxon>
        <taxon>Bacillales</taxon>
        <taxon>Paenibacillaceae</taxon>
        <taxon>Paenibacillus</taxon>
    </lineage>
</organism>
<evidence type="ECO:0000259" key="1">
    <source>
        <dbReference type="Pfam" id="PF00149"/>
    </source>
</evidence>
<dbReference type="InterPro" id="IPR029052">
    <property type="entry name" value="Metallo-depent_PP-like"/>
</dbReference>
<feature type="domain" description="DUF4116" evidence="2">
    <location>
        <begin position="70"/>
        <end position="115"/>
    </location>
</feature>
<name>A0ABS4FT61_9BACL</name>
<feature type="domain" description="Calcineurin-like phosphoesterase" evidence="1">
    <location>
        <begin position="372"/>
        <end position="610"/>
    </location>
</feature>
<protein>
    <submittedName>
        <fullName evidence="3">Calcineurin-like phosphoesterase family protein</fullName>
    </submittedName>
</protein>
<evidence type="ECO:0000313" key="3">
    <source>
        <dbReference type="EMBL" id="MBP1905767.1"/>
    </source>
</evidence>
<dbReference type="Pfam" id="PF13475">
    <property type="entry name" value="DUF4116"/>
    <property type="match status" value="2"/>
</dbReference>
<dbReference type="PANTHER" id="PTHR31302">
    <property type="entry name" value="TRANSMEMBRANE PROTEIN WITH METALLOPHOSPHOESTERASE DOMAIN-RELATED"/>
    <property type="match status" value="1"/>
</dbReference>
<dbReference type="SUPFAM" id="SSF56300">
    <property type="entry name" value="Metallo-dependent phosphatases"/>
    <property type="match status" value="1"/>
</dbReference>
<evidence type="ECO:0000259" key="2">
    <source>
        <dbReference type="Pfam" id="PF13475"/>
    </source>
</evidence>
<dbReference type="PANTHER" id="PTHR31302:SF0">
    <property type="entry name" value="TRANSMEMBRANE PROTEIN WITH METALLOPHOSPHOESTERASE DOMAIN"/>
    <property type="match status" value="1"/>
</dbReference>
<accession>A0ABS4FT61</accession>
<dbReference type="InterPro" id="IPR025197">
    <property type="entry name" value="DUF4116"/>
</dbReference>
<dbReference type="InterPro" id="IPR004843">
    <property type="entry name" value="Calcineurin-like_PHP"/>
</dbReference>
<dbReference type="InterPro" id="IPR051158">
    <property type="entry name" value="Metallophosphoesterase_sf"/>
</dbReference>
<proteinExistence type="predicted"/>
<dbReference type="EMBL" id="JAGGKG010000010">
    <property type="protein sequence ID" value="MBP1905767.1"/>
    <property type="molecule type" value="Genomic_DNA"/>
</dbReference>